<gene>
    <name evidence="2" type="ORF">SAMN04487995_4434</name>
</gene>
<dbReference type="CDD" id="cd00531">
    <property type="entry name" value="NTF2_like"/>
    <property type="match status" value="1"/>
</dbReference>
<name>A0A1H6YDB1_9BACT</name>
<sequence length="146" mass="16810">MTKENVRIKEELRNLIDAYALLSDEKKIADVVHLFTEDTVYESYINGTSAGKVSGRKEMEKVFNGHASFVKTYFTLNGQHIVQIDEDTATGISFAQIKMIREPEGKSVLSDYSVRYDDKYVCQDGRWLIKERSGYFILIEERVLRG</sequence>
<evidence type="ECO:0000313" key="3">
    <source>
        <dbReference type="Proteomes" id="UP000199532"/>
    </source>
</evidence>
<evidence type="ECO:0000259" key="1">
    <source>
        <dbReference type="Pfam" id="PF13577"/>
    </source>
</evidence>
<dbReference type="EMBL" id="FNXY01000007">
    <property type="protein sequence ID" value="SEJ39258.1"/>
    <property type="molecule type" value="Genomic_DNA"/>
</dbReference>
<dbReference type="InterPro" id="IPR032710">
    <property type="entry name" value="NTF2-like_dom_sf"/>
</dbReference>
<proteinExistence type="predicted"/>
<dbReference type="Gene3D" id="3.10.450.50">
    <property type="match status" value="1"/>
</dbReference>
<organism evidence="2 3">
    <name type="scientific">Dyadobacter koreensis</name>
    <dbReference type="NCBI Taxonomy" id="408657"/>
    <lineage>
        <taxon>Bacteria</taxon>
        <taxon>Pseudomonadati</taxon>
        <taxon>Bacteroidota</taxon>
        <taxon>Cytophagia</taxon>
        <taxon>Cytophagales</taxon>
        <taxon>Spirosomataceae</taxon>
        <taxon>Dyadobacter</taxon>
    </lineage>
</organism>
<dbReference type="InterPro" id="IPR037401">
    <property type="entry name" value="SnoaL-like"/>
</dbReference>
<dbReference type="AlphaFoldDB" id="A0A1H6YDB1"/>
<protein>
    <submittedName>
        <fullName evidence="2">SnoaL-like domain-containing protein</fullName>
    </submittedName>
</protein>
<dbReference type="RefSeq" id="WP_090338434.1">
    <property type="nucleotide sequence ID" value="NZ_FNXY01000007.1"/>
</dbReference>
<dbReference type="Proteomes" id="UP000199532">
    <property type="component" value="Unassembled WGS sequence"/>
</dbReference>
<dbReference type="Pfam" id="PF13577">
    <property type="entry name" value="SnoaL_4"/>
    <property type="match status" value="1"/>
</dbReference>
<feature type="domain" description="SnoaL-like" evidence="1">
    <location>
        <begin position="8"/>
        <end position="132"/>
    </location>
</feature>
<reference evidence="2 3" key="1">
    <citation type="submission" date="2016-10" db="EMBL/GenBank/DDBJ databases">
        <authorList>
            <person name="de Groot N.N."/>
        </authorList>
    </citation>
    <scope>NUCLEOTIDE SEQUENCE [LARGE SCALE GENOMIC DNA]</scope>
    <source>
        <strain evidence="2 3">DSM 19938</strain>
    </source>
</reference>
<dbReference type="STRING" id="408657.SAMN04487995_4434"/>
<keyword evidence="3" id="KW-1185">Reference proteome</keyword>
<accession>A0A1H6YDB1</accession>
<dbReference type="SUPFAM" id="SSF54427">
    <property type="entry name" value="NTF2-like"/>
    <property type="match status" value="1"/>
</dbReference>
<evidence type="ECO:0000313" key="2">
    <source>
        <dbReference type="EMBL" id="SEJ39258.1"/>
    </source>
</evidence>
<dbReference type="OrthoDB" id="2084678at2"/>